<sequence length="234" mass="27445">MNQRKSYKREMWLEVAGESVRVLISASARKTMRLQITEEGAVDVRVPLHCNQGDVLAFVNANHSWLKERRDIASERLQQREGKVVILGKERVITPSALDSFLVTDQLVWVPEGWDTAKVDKAVDRWLRAEGRLIFEQLIDQWWPFFSNFNVRRPTLRIKKMRTRWGSLSTRGYINLNLALMQLPLDLIELVVVHELCHLKHFDHGPGFRRLMTECLPDWQQRDKQLNHLSQNVL</sequence>
<dbReference type="PANTHER" id="PTHR30399">
    <property type="entry name" value="UNCHARACTERIZED PROTEIN YGJP"/>
    <property type="match status" value="1"/>
</dbReference>
<dbReference type="Gene3D" id="3.30.2010.10">
    <property type="entry name" value="Metalloproteases ('zincins'), catalytic domain"/>
    <property type="match status" value="1"/>
</dbReference>
<feature type="domain" description="YgjP-like metallopeptidase" evidence="1">
    <location>
        <begin position="30"/>
        <end position="228"/>
    </location>
</feature>
<dbReference type="InterPro" id="IPR002725">
    <property type="entry name" value="YgjP-like_metallopeptidase"/>
</dbReference>
<dbReference type="PATRIC" id="fig|1298593.3.peg.1922"/>
<dbReference type="PANTHER" id="PTHR30399:SF1">
    <property type="entry name" value="UTP PYROPHOSPHATASE"/>
    <property type="match status" value="1"/>
</dbReference>
<dbReference type="CDD" id="cd07344">
    <property type="entry name" value="M48_yhfN_like"/>
    <property type="match status" value="1"/>
</dbReference>
<dbReference type="Pfam" id="PF01863">
    <property type="entry name" value="YgjP-like"/>
    <property type="match status" value="1"/>
</dbReference>
<dbReference type="RefSeq" id="WP_015487145.1">
    <property type="nucleotide sequence ID" value="NC_020888.1"/>
</dbReference>
<organism evidence="2 3">
    <name type="scientific">Thalassolituus oleivorans MIL-1</name>
    <dbReference type="NCBI Taxonomy" id="1298593"/>
    <lineage>
        <taxon>Bacteria</taxon>
        <taxon>Pseudomonadati</taxon>
        <taxon>Pseudomonadota</taxon>
        <taxon>Gammaproteobacteria</taxon>
        <taxon>Oceanospirillales</taxon>
        <taxon>Oceanospirillaceae</taxon>
        <taxon>Thalassolituus</taxon>
    </lineage>
</organism>
<gene>
    <name evidence="2" type="ORF">TOL_2016</name>
</gene>
<dbReference type="AlphaFoldDB" id="M5DR77"/>
<evidence type="ECO:0000313" key="3">
    <source>
        <dbReference type="Proteomes" id="UP000011866"/>
    </source>
</evidence>
<dbReference type="STRING" id="187493.CN03_08255"/>
<dbReference type="GeneID" id="79176844"/>
<name>M5DR77_9GAMM</name>
<dbReference type="eggNOG" id="COG1451">
    <property type="taxonomic scope" value="Bacteria"/>
</dbReference>
<dbReference type="Proteomes" id="UP000011866">
    <property type="component" value="Chromosome"/>
</dbReference>
<reference evidence="2 3" key="1">
    <citation type="journal article" date="2013" name="Genome Announc.">
        <title>Genome Sequence of Thalassolituus oleivorans MIL-1 (DSM 14913T).</title>
        <authorList>
            <person name="Golyshin P.N."/>
            <person name="Werner J."/>
            <person name="Chernikova T.N."/>
            <person name="Tran H."/>
            <person name="Ferrer M."/>
            <person name="Yakimov M.M."/>
            <person name="Teeling H."/>
            <person name="Golyshina O.V."/>
        </authorList>
    </citation>
    <scope>NUCLEOTIDE SEQUENCE [LARGE SCALE GENOMIC DNA]</scope>
    <source>
        <strain evidence="2 3">MIL-1</strain>
    </source>
</reference>
<dbReference type="KEGG" id="tol:TOL_2016"/>
<dbReference type="HOGENOM" id="CLU_065947_1_1_6"/>
<evidence type="ECO:0000259" key="1">
    <source>
        <dbReference type="Pfam" id="PF01863"/>
    </source>
</evidence>
<dbReference type="InterPro" id="IPR053136">
    <property type="entry name" value="UTP_pyrophosphatase-like"/>
</dbReference>
<proteinExistence type="predicted"/>
<protein>
    <recommendedName>
        <fullName evidence="1">YgjP-like metallopeptidase domain-containing protein</fullName>
    </recommendedName>
</protein>
<dbReference type="EMBL" id="HF680312">
    <property type="protein sequence ID" value="CCU72425.1"/>
    <property type="molecule type" value="Genomic_DNA"/>
</dbReference>
<accession>M5DR77</accession>
<keyword evidence="3" id="KW-1185">Reference proteome</keyword>
<evidence type="ECO:0000313" key="2">
    <source>
        <dbReference type="EMBL" id="CCU72425.1"/>
    </source>
</evidence>